<name>A0A4S4EP42_CAMSN</name>
<keyword evidence="5 7" id="KW-0408">Iron</keyword>
<dbReference type="InterPro" id="IPR001128">
    <property type="entry name" value="Cyt_P450"/>
</dbReference>
<keyword evidence="9" id="KW-0472">Membrane</keyword>
<dbReference type="PRINTS" id="PR00385">
    <property type="entry name" value="P450"/>
</dbReference>
<sequence>MREGLYNNFDHLISLQTAPKRKTTMENLLSMDLANPRTILISLLVPLFIFLFVLDQLVTLRRRKHNLPPGPPKLPFIGNMYHLISPAPHRALRDLASKYGPLMHLKLGFISTIIVSSAEVAMDIMKTHDLIFANRPKLVAPKILGYNYTDIAFGPYGAYWRQLRKICILELLSAKRVNSFRFVREEETAQLVRTIASTSPEPVTLVENLFASNLDIVTRITFGKKLDEQHRFREAMKEGTALASGFQIGDFFPSLAFIDLICGMKKRLEKTFFELNSILSRAVQEHIDRRKVEKPEHEDLVDVLLQIKDNGGLEVPLTVDNIKSVILDLFVGGTENSSNSIEWAMTEMIKNPRVMVKAQAEVREAVGGKATVEESDLHKLHYMKMVVKETFRFHPPLPFLLPRESMEKCVINGYDIPAKTRTIINYWAISRDPNSWKNPEKFEPERFEDGSVDFKGQNFEFVPFGAGRRVCPGISFGTANLELALAALLYHFDWKLADGMKAEDLDVNETFGLTMYRTSCLRLVPTIRFPVPT</sequence>
<dbReference type="FunFam" id="1.10.630.10:FF:000043">
    <property type="entry name" value="Cytochrome P450 99A2"/>
    <property type="match status" value="1"/>
</dbReference>
<dbReference type="AlphaFoldDB" id="A0A4S4EP42"/>
<evidence type="ECO:0000256" key="1">
    <source>
        <dbReference type="ARBA" id="ARBA00010617"/>
    </source>
</evidence>
<comment type="caution">
    <text evidence="10">The sequence shown here is derived from an EMBL/GenBank/DDBJ whole genome shotgun (WGS) entry which is preliminary data.</text>
</comment>
<keyword evidence="9" id="KW-1133">Transmembrane helix</keyword>
<evidence type="ECO:0000256" key="6">
    <source>
        <dbReference type="ARBA" id="ARBA00023033"/>
    </source>
</evidence>
<evidence type="ECO:0000313" key="11">
    <source>
        <dbReference type="Proteomes" id="UP000306102"/>
    </source>
</evidence>
<accession>A0A4S4EP42</accession>
<evidence type="ECO:0000256" key="9">
    <source>
        <dbReference type="SAM" id="Phobius"/>
    </source>
</evidence>
<dbReference type="GO" id="GO:0005506">
    <property type="term" value="F:iron ion binding"/>
    <property type="evidence" value="ECO:0007669"/>
    <property type="project" value="InterPro"/>
</dbReference>
<proteinExistence type="inferred from homology"/>
<dbReference type="GO" id="GO:0020037">
    <property type="term" value="F:heme binding"/>
    <property type="evidence" value="ECO:0007669"/>
    <property type="project" value="InterPro"/>
</dbReference>
<evidence type="ECO:0000256" key="7">
    <source>
        <dbReference type="PIRSR" id="PIRSR602401-1"/>
    </source>
</evidence>
<protein>
    <submittedName>
        <fullName evidence="10">Uncharacterized protein</fullName>
    </submittedName>
</protein>
<dbReference type="PROSITE" id="PS00086">
    <property type="entry name" value="CYTOCHROME_P450"/>
    <property type="match status" value="1"/>
</dbReference>
<dbReference type="GO" id="GO:0016705">
    <property type="term" value="F:oxidoreductase activity, acting on paired donors, with incorporation or reduction of molecular oxygen"/>
    <property type="evidence" value="ECO:0007669"/>
    <property type="project" value="InterPro"/>
</dbReference>
<comment type="similarity">
    <text evidence="1 8">Belongs to the cytochrome P450 family.</text>
</comment>
<feature type="transmembrane region" description="Helical" evidence="9">
    <location>
        <begin position="39"/>
        <end position="58"/>
    </location>
</feature>
<dbReference type="CDD" id="cd11072">
    <property type="entry name" value="CYP71-like"/>
    <property type="match status" value="1"/>
</dbReference>
<dbReference type="InterPro" id="IPR036396">
    <property type="entry name" value="Cyt_P450_sf"/>
</dbReference>
<evidence type="ECO:0000256" key="3">
    <source>
        <dbReference type="ARBA" id="ARBA00022723"/>
    </source>
</evidence>
<evidence type="ECO:0000256" key="8">
    <source>
        <dbReference type="RuleBase" id="RU000461"/>
    </source>
</evidence>
<keyword evidence="6 8" id="KW-0503">Monooxygenase</keyword>
<keyword evidence="11" id="KW-1185">Reference proteome</keyword>
<dbReference type="InterPro" id="IPR017972">
    <property type="entry name" value="Cyt_P450_CS"/>
</dbReference>
<evidence type="ECO:0000256" key="2">
    <source>
        <dbReference type="ARBA" id="ARBA00022617"/>
    </source>
</evidence>
<keyword evidence="3 7" id="KW-0479">Metal-binding</keyword>
<comment type="cofactor">
    <cofactor evidence="7">
        <name>heme</name>
        <dbReference type="ChEBI" id="CHEBI:30413"/>
    </cofactor>
</comment>
<dbReference type="SUPFAM" id="SSF48264">
    <property type="entry name" value="Cytochrome P450"/>
    <property type="match status" value="1"/>
</dbReference>
<reference evidence="10 11" key="1">
    <citation type="journal article" date="2018" name="Proc. Natl. Acad. Sci. U.S.A.">
        <title>Draft genome sequence of Camellia sinensis var. sinensis provides insights into the evolution of the tea genome and tea quality.</title>
        <authorList>
            <person name="Wei C."/>
            <person name="Yang H."/>
            <person name="Wang S."/>
            <person name="Zhao J."/>
            <person name="Liu C."/>
            <person name="Gao L."/>
            <person name="Xia E."/>
            <person name="Lu Y."/>
            <person name="Tai Y."/>
            <person name="She G."/>
            <person name="Sun J."/>
            <person name="Cao H."/>
            <person name="Tong W."/>
            <person name="Gao Q."/>
            <person name="Li Y."/>
            <person name="Deng W."/>
            <person name="Jiang X."/>
            <person name="Wang W."/>
            <person name="Chen Q."/>
            <person name="Zhang S."/>
            <person name="Li H."/>
            <person name="Wu J."/>
            <person name="Wang P."/>
            <person name="Li P."/>
            <person name="Shi C."/>
            <person name="Zheng F."/>
            <person name="Jian J."/>
            <person name="Huang B."/>
            <person name="Shan D."/>
            <person name="Shi M."/>
            <person name="Fang C."/>
            <person name="Yue Y."/>
            <person name="Li F."/>
            <person name="Li D."/>
            <person name="Wei S."/>
            <person name="Han B."/>
            <person name="Jiang C."/>
            <person name="Yin Y."/>
            <person name="Xia T."/>
            <person name="Zhang Z."/>
            <person name="Bennetzen J.L."/>
            <person name="Zhao S."/>
            <person name="Wan X."/>
        </authorList>
    </citation>
    <scope>NUCLEOTIDE SEQUENCE [LARGE SCALE GENOMIC DNA]</scope>
    <source>
        <strain evidence="11">cv. Shuchazao</strain>
        <tissue evidence="10">Leaf</tissue>
    </source>
</reference>
<keyword evidence="2 7" id="KW-0349">Heme</keyword>
<organism evidence="10 11">
    <name type="scientific">Camellia sinensis var. sinensis</name>
    <name type="common">China tea</name>
    <dbReference type="NCBI Taxonomy" id="542762"/>
    <lineage>
        <taxon>Eukaryota</taxon>
        <taxon>Viridiplantae</taxon>
        <taxon>Streptophyta</taxon>
        <taxon>Embryophyta</taxon>
        <taxon>Tracheophyta</taxon>
        <taxon>Spermatophyta</taxon>
        <taxon>Magnoliopsida</taxon>
        <taxon>eudicotyledons</taxon>
        <taxon>Gunneridae</taxon>
        <taxon>Pentapetalae</taxon>
        <taxon>asterids</taxon>
        <taxon>Ericales</taxon>
        <taxon>Theaceae</taxon>
        <taxon>Camellia</taxon>
    </lineage>
</organism>
<evidence type="ECO:0000256" key="4">
    <source>
        <dbReference type="ARBA" id="ARBA00023002"/>
    </source>
</evidence>
<keyword evidence="9" id="KW-0812">Transmembrane</keyword>
<dbReference type="STRING" id="542762.A0A4S4EP42"/>
<evidence type="ECO:0000256" key="5">
    <source>
        <dbReference type="ARBA" id="ARBA00023004"/>
    </source>
</evidence>
<dbReference type="PRINTS" id="PR00463">
    <property type="entry name" value="EP450I"/>
</dbReference>
<dbReference type="PANTHER" id="PTHR47955">
    <property type="entry name" value="CYTOCHROME P450 FAMILY 71 PROTEIN"/>
    <property type="match status" value="1"/>
</dbReference>
<evidence type="ECO:0000313" key="10">
    <source>
        <dbReference type="EMBL" id="THG17866.1"/>
    </source>
</evidence>
<dbReference type="EMBL" id="SDRB02003401">
    <property type="protein sequence ID" value="THG17866.1"/>
    <property type="molecule type" value="Genomic_DNA"/>
</dbReference>
<dbReference type="Gene3D" id="1.10.630.10">
    <property type="entry name" value="Cytochrome P450"/>
    <property type="match status" value="1"/>
</dbReference>
<dbReference type="PANTHER" id="PTHR47955:SF8">
    <property type="entry name" value="CYTOCHROME P450 71D11-LIKE"/>
    <property type="match status" value="1"/>
</dbReference>
<dbReference type="Pfam" id="PF00067">
    <property type="entry name" value="p450"/>
    <property type="match status" value="1"/>
</dbReference>
<dbReference type="Proteomes" id="UP000306102">
    <property type="component" value="Unassembled WGS sequence"/>
</dbReference>
<feature type="binding site" description="axial binding residue" evidence="7">
    <location>
        <position position="471"/>
    </location>
    <ligand>
        <name>heme</name>
        <dbReference type="ChEBI" id="CHEBI:30413"/>
    </ligand>
    <ligandPart>
        <name>Fe</name>
        <dbReference type="ChEBI" id="CHEBI:18248"/>
    </ligandPart>
</feature>
<dbReference type="GO" id="GO:0004497">
    <property type="term" value="F:monooxygenase activity"/>
    <property type="evidence" value="ECO:0007669"/>
    <property type="project" value="UniProtKB-KW"/>
</dbReference>
<gene>
    <name evidence="10" type="ORF">TEA_005714</name>
</gene>
<dbReference type="InterPro" id="IPR002401">
    <property type="entry name" value="Cyt_P450_E_grp-I"/>
</dbReference>
<keyword evidence="4 8" id="KW-0560">Oxidoreductase</keyword>